<proteinExistence type="inferred from homology"/>
<dbReference type="InterPro" id="IPR029058">
    <property type="entry name" value="AB_hydrolase_fold"/>
</dbReference>
<dbReference type="InterPro" id="IPR019826">
    <property type="entry name" value="Carboxylesterase_B_AS"/>
</dbReference>
<dbReference type="Gene3D" id="3.40.50.1820">
    <property type="entry name" value="alpha/beta hydrolase"/>
    <property type="match status" value="1"/>
</dbReference>
<dbReference type="InterPro" id="IPR019819">
    <property type="entry name" value="Carboxylesterase_B_CS"/>
</dbReference>
<evidence type="ECO:0000256" key="1">
    <source>
        <dbReference type="ARBA" id="ARBA00005964"/>
    </source>
</evidence>
<feature type="signal peptide" evidence="3">
    <location>
        <begin position="1"/>
        <end position="19"/>
    </location>
</feature>
<dbReference type="ESTHER" id="chagb-q2gu76">
    <property type="family name" value="Fungal_carboxylesterase_lipase"/>
</dbReference>
<dbReference type="EC" id="3.1.1.-" evidence="3"/>
<dbReference type="InParanoid" id="Q2GU76"/>
<dbReference type="PROSITE" id="PS00122">
    <property type="entry name" value="CARBOXYLESTERASE_B_1"/>
    <property type="match status" value="1"/>
</dbReference>
<evidence type="ECO:0000313" key="5">
    <source>
        <dbReference type="EMBL" id="EAQ84464.1"/>
    </source>
</evidence>
<evidence type="ECO:0000256" key="2">
    <source>
        <dbReference type="ARBA" id="ARBA00022801"/>
    </source>
</evidence>
<accession>Q2GU76</accession>
<dbReference type="OrthoDB" id="408631at2759"/>
<gene>
    <name evidence="5" type="ORF">CHGG_08478</name>
</gene>
<dbReference type="EMBL" id="CH408034">
    <property type="protein sequence ID" value="EAQ84464.1"/>
    <property type="molecule type" value="Genomic_DNA"/>
</dbReference>
<dbReference type="Proteomes" id="UP000001056">
    <property type="component" value="Unassembled WGS sequence"/>
</dbReference>
<keyword evidence="6" id="KW-1185">Reference proteome</keyword>
<evidence type="ECO:0000256" key="3">
    <source>
        <dbReference type="RuleBase" id="RU361235"/>
    </source>
</evidence>
<dbReference type="eggNOG" id="KOG4389">
    <property type="taxonomic scope" value="Eukaryota"/>
</dbReference>
<evidence type="ECO:0000313" key="6">
    <source>
        <dbReference type="Proteomes" id="UP000001056"/>
    </source>
</evidence>
<dbReference type="HOGENOM" id="CLU_006586_10_5_1"/>
<comment type="similarity">
    <text evidence="1 3">Belongs to the type-B carboxylesterase/lipase family.</text>
</comment>
<dbReference type="InterPro" id="IPR050309">
    <property type="entry name" value="Type-B_Carboxylest/Lipase"/>
</dbReference>
<dbReference type="InterPro" id="IPR002018">
    <property type="entry name" value="CarbesteraseB"/>
</dbReference>
<name>Q2GU76_CHAGB</name>
<dbReference type="GO" id="GO:0016787">
    <property type="term" value="F:hydrolase activity"/>
    <property type="evidence" value="ECO:0007669"/>
    <property type="project" value="UniProtKB-KW"/>
</dbReference>
<keyword evidence="3" id="KW-0732">Signal</keyword>
<dbReference type="PANTHER" id="PTHR11559">
    <property type="entry name" value="CARBOXYLESTERASE"/>
    <property type="match status" value="1"/>
</dbReference>
<dbReference type="Pfam" id="PF00135">
    <property type="entry name" value="COesterase"/>
    <property type="match status" value="1"/>
</dbReference>
<protein>
    <recommendedName>
        <fullName evidence="3">Carboxylic ester hydrolase</fullName>
        <ecNumber evidence="3">3.1.1.-</ecNumber>
    </recommendedName>
</protein>
<dbReference type="RefSeq" id="XP_001226405.1">
    <property type="nucleotide sequence ID" value="XM_001226404.1"/>
</dbReference>
<sequence>MRPSCLFWGLTGSLRAVEALSPTVTLKDAVYIGTTTQVASATTIVDKFLGIRYADTPKRFRAARPRPPGSLLVNATKQPPACIQQSSSGDSAESEDCLFLNVFAPHIGCGKPKAKRAVMLWFYGGALSFGSIREVDGSSFAAKQDIILVACNYRLGVFGFPGNVSGFRPDELNPGFRDQKMALRWIQENIARFGGDPTKVTIFGESAGAVSVDSHLISELGDHPPFRAAILQSGGLHTFNRIALGVGVSVTGLGTGNKPGEAPFLTLAKHMNCSEEDPVSCLQSKPLAAVKSAVLNLNLLFAPVDDGAKTSVADTDSARRAGRTAKVPVLIGSTFMEGNIFPAAALQQKTVGGWADVIYPDNPAAASAIADAYAVGSSWQTGTPDEAVRLLHSDFQFACTTTYDSNMMASIGIPTRRYLFNASLPSGLASHGSEISFVFGSDQSTPANQALGAKIQKAWADFAKNPSSGPGWVKYVPDTPSLADLGGEGDRASITVIDPVVVDSRCSVFWDAYDPSRPSAPKENISRNETLLEATAMTAGRHVR</sequence>
<reference evidence="6" key="1">
    <citation type="journal article" date="2015" name="Genome Announc.">
        <title>Draft genome sequence of the cellulolytic fungus Chaetomium globosum.</title>
        <authorList>
            <person name="Cuomo C.A."/>
            <person name="Untereiner W.A."/>
            <person name="Ma L.-J."/>
            <person name="Grabherr M."/>
            <person name="Birren B.W."/>
        </authorList>
    </citation>
    <scope>NUCLEOTIDE SEQUENCE [LARGE SCALE GENOMIC DNA]</scope>
    <source>
        <strain evidence="6">ATCC 6205 / CBS 148.51 / DSM 1962 / NBRC 6347 / NRRL 1970</strain>
    </source>
</reference>
<organism evidence="5 6">
    <name type="scientific">Chaetomium globosum (strain ATCC 6205 / CBS 148.51 / DSM 1962 / NBRC 6347 / NRRL 1970)</name>
    <name type="common">Soil fungus</name>
    <dbReference type="NCBI Taxonomy" id="306901"/>
    <lineage>
        <taxon>Eukaryota</taxon>
        <taxon>Fungi</taxon>
        <taxon>Dikarya</taxon>
        <taxon>Ascomycota</taxon>
        <taxon>Pezizomycotina</taxon>
        <taxon>Sordariomycetes</taxon>
        <taxon>Sordariomycetidae</taxon>
        <taxon>Sordariales</taxon>
        <taxon>Chaetomiaceae</taxon>
        <taxon>Chaetomium</taxon>
    </lineage>
</organism>
<feature type="chain" id="PRO_5005142958" description="Carboxylic ester hydrolase" evidence="3">
    <location>
        <begin position="20"/>
        <end position="544"/>
    </location>
</feature>
<dbReference type="OMA" id="WIGATHD"/>
<dbReference type="PROSITE" id="PS00941">
    <property type="entry name" value="CARBOXYLESTERASE_B_2"/>
    <property type="match status" value="1"/>
</dbReference>
<feature type="domain" description="Carboxylesterase type B" evidence="4">
    <location>
        <begin position="22"/>
        <end position="475"/>
    </location>
</feature>
<dbReference type="AlphaFoldDB" id="Q2GU76"/>
<dbReference type="GeneID" id="4395238"/>
<evidence type="ECO:0000259" key="4">
    <source>
        <dbReference type="Pfam" id="PF00135"/>
    </source>
</evidence>
<keyword evidence="2 3" id="KW-0378">Hydrolase</keyword>
<dbReference type="STRING" id="306901.Q2GU76"/>
<dbReference type="VEuPathDB" id="FungiDB:CHGG_08478"/>
<dbReference type="SUPFAM" id="SSF53474">
    <property type="entry name" value="alpha/beta-Hydrolases"/>
    <property type="match status" value="1"/>
</dbReference>